<accession>A0A067MXM0</accession>
<dbReference type="Gene3D" id="1.20.1050.10">
    <property type="match status" value="1"/>
</dbReference>
<feature type="chain" id="PRO_5001645097" description="GST N-terminal domain-containing protein" evidence="1">
    <location>
        <begin position="27"/>
        <end position="242"/>
    </location>
</feature>
<reference evidence="4" key="1">
    <citation type="journal article" date="2014" name="Proc. Natl. Acad. Sci. U.S.A.">
        <title>Extensive sampling of basidiomycete genomes demonstrates inadequacy of the white-rot/brown-rot paradigm for wood decay fungi.</title>
        <authorList>
            <person name="Riley R."/>
            <person name="Salamov A.A."/>
            <person name="Brown D.W."/>
            <person name="Nagy L.G."/>
            <person name="Floudas D."/>
            <person name="Held B.W."/>
            <person name="Levasseur A."/>
            <person name="Lombard V."/>
            <person name="Morin E."/>
            <person name="Otillar R."/>
            <person name="Lindquist E.A."/>
            <person name="Sun H."/>
            <person name="LaButti K.M."/>
            <person name="Schmutz J."/>
            <person name="Jabbour D."/>
            <person name="Luo H."/>
            <person name="Baker S.E."/>
            <person name="Pisabarro A.G."/>
            <person name="Walton J.D."/>
            <person name="Blanchette R.A."/>
            <person name="Henrissat B."/>
            <person name="Martin F."/>
            <person name="Cullen D."/>
            <person name="Hibbett D.S."/>
            <person name="Grigoriev I.V."/>
        </authorList>
    </citation>
    <scope>NUCLEOTIDE SEQUENCE [LARGE SCALE GENOMIC DNA]</scope>
    <source>
        <strain evidence="4">FD-172 SS1</strain>
    </source>
</reference>
<dbReference type="Proteomes" id="UP000027195">
    <property type="component" value="Unassembled WGS sequence"/>
</dbReference>
<dbReference type="HOGENOM" id="CLU_967083_0_0_1"/>
<protein>
    <recommendedName>
        <fullName evidence="2">GST N-terminal domain-containing protein</fullName>
    </recommendedName>
</protein>
<gene>
    <name evidence="3" type="ORF">BOTBODRAFT_170305</name>
</gene>
<dbReference type="AlphaFoldDB" id="A0A067MXM0"/>
<dbReference type="SUPFAM" id="SSF52833">
    <property type="entry name" value="Thioredoxin-like"/>
    <property type="match status" value="1"/>
</dbReference>
<dbReference type="PROSITE" id="PS50404">
    <property type="entry name" value="GST_NTER"/>
    <property type="match status" value="1"/>
</dbReference>
<sequence>MLKLTYFNVRGRCFPLLLLLVDSGAAFDYEEVTTTDWIDMKRSDIIAPPEYPFLGLPTLEYELDGMREILGETGAIGKFLEGRLRPEGSAERSLHLRARLEMVREASAFFVNRIFQLSSDPDWLAPPSRDTVKAQVTQFLGALEYNLAALASDIIPAPSDQLLAATASAFAALWFSGDLFPSLRAQMTAGGLYPTCARLVETVEQRSRIRKWLEEGDIKQKAWTVRPSGQMPHIQEQANRYD</sequence>
<feature type="domain" description="GST N-terminal" evidence="2">
    <location>
        <begin position="1"/>
        <end position="88"/>
    </location>
</feature>
<organism evidence="3 4">
    <name type="scientific">Botryobasidium botryosum (strain FD-172 SS1)</name>
    <dbReference type="NCBI Taxonomy" id="930990"/>
    <lineage>
        <taxon>Eukaryota</taxon>
        <taxon>Fungi</taxon>
        <taxon>Dikarya</taxon>
        <taxon>Basidiomycota</taxon>
        <taxon>Agaricomycotina</taxon>
        <taxon>Agaricomycetes</taxon>
        <taxon>Cantharellales</taxon>
        <taxon>Botryobasidiaceae</taxon>
        <taxon>Botryobasidium</taxon>
    </lineage>
</organism>
<dbReference type="OrthoDB" id="414243at2759"/>
<evidence type="ECO:0000313" key="4">
    <source>
        <dbReference type="Proteomes" id="UP000027195"/>
    </source>
</evidence>
<dbReference type="EMBL" id="KL198018">
    <property type="protein sequence ID" value="KDQ20319.1"/>
    <property type="molecule type" value="Genomic_DNA"/>
</dbReference>
<dbReference type="InterPro" id="IPR004045">
    <property type="entry name" value="Glutathione_S-Trfase_N"/>
</dbReference>
<dbReference type="Gene3D" id="3.40.30.10">
    <property type="entry name" value="Glutaredoxin"/>
    <property type="match status" value="1"/>
</dbReference>
<feature type="signal peptide" evidence="1">
    <location>
        <begin position="1"/>
        <end position="26"/>
    </location>
</feature>
<dbReference type="InterPro" id="IPR036249">
    <property type="entry name" value="Thioredoxin-like_sf"/>
</dbReference>
<dbReference type="InParanoid" id="A0A067MXM0"/>
<proteinExistence type="predicted"/>
<evidence type="ECO:0000256" key="1">
    <source>
        <dbReference type="SAM" id="SignalP"/>
    </source>
</evidence>
<keyword evidence="1" id="KW-0732">Signal</keyword>
<dbReference type="STRING" id="930990.A0A067MXM0"/>
<evidence type="ECO:0000313" key="3">
    <source>
        <dbReference type="EMBL" id="KDQ20319.1"/>
    </source>
</evidence>
<name>A0A067MXM0_BOTB1</name>
<evidence type="ECO:0000259" key="2">
    <source>
        <dbReference type="PROSITE" id="PS50404"/>
    </source>
</evidence>
<keyword evidence="4" id="KW-1185">Reference proteome</keyword>